<dbReference type="GO" id="GO:0006284">
    <property type="term" value="P:base-excision repair"/>
    <property type="evidence" value="ECO:0007669"/>
    <property type="project" value="InterPro"/>
</dbReference>
<dbReference type="InterPro" id="IPR003265">
    <property type="entry name" value="HhH-GPD_domain"/>
</dbReference>
<protein>
    <submittedName>
        <fullName evidence="6">Iron-sulfur cluster loop</fullName>
    </submittedName>
</protein>
<keyword evidence="2" id="KW-0479">Metal-binding</keyword>
<dbReference type="STRING" id="401053.AciPR4_0161"/>
<reference evidence="6 7" key="1">
    <citation type="journal article" date="2012" name="Stand. Genomic Sci.">
        <title>Complete genome sequence of Terriglobus saanensis type strain SP1PR4(T), an Acidobacteria from tundra soil.</title>
        <authorList>
            <person name="Rawat S.R."/>
            <person name="Mannisto M.K."/>
            <person name="Starovoytov V."/>
            <person name="Goodwin L."/>
            <person name="Nolan M."/>
            <person name="Hauser L."/>
            <person name="Land M."/>
            <person name="Davenport K.W."/>
            <person name="Woyke T."/>
            <person name="Haggblom M.M."/>
        </authorList>
    </citation>
    <scope>NUCLEOTIDE SEQUENCE</scope>
    <source>
        <strain evidence="7">ATCC BAA-1853 / DSM 23119 / SP1PR4</strain>
    </source>
</reference>
<dbReference type="Gene3D" id="1.10.1670.10">
    <property type="entry name" value="Helix-hairpin-Helix base-excision DNA repair enzymes (C-terminal)"/>
    <property type="match status" value="1"/>
</dbReference>
<keyword evidence="3" id="KW-0408">Iron</keyword>
<evidence type="ECO:0000256" key="4">
    <source>
        <dbReference type="ARBA" id="ARBA00023014"/>
    </source>
</evidence>
<dbReference type="CDD" id="cd00056">
    <property type="entry name" value="ENDO3c"/>
    <property type="match status" value="1"/>
</dbReference>
<evidence type="ECO:0000259" key="5">
    <source>
        <dbReference type="SMART" id="SM00478"/>
    </source>
</evidence>
<keyword evidence="1" id="KW-0004">4Fe-4S</keyword>
<proteinExistence type="predicted"/>
<organism evidence="6 7">
    <name type="scientific">Terriglobus saanensis (strain ATCC BAA-1853 / DSM 23119 / SP1PR4)</name>
    <dbReference type="NCBI Taxonomy" id="401053"/>
    <lineage>
        <taxon>Bacteria</taxon>
        <taxon>Pseudomonadati</taxon>
        <taxon>Acidobacteriota</taxon>
        <taxon>Terriglobia</taxon>
        <taxon>Terriglobales</taxon>
        <taxon>Acidobacteriaceae</taxon>
        <taxon>Terriglobus</taxon>
    </lineage>
</organism>
<evidence type="ECO:0000313" key="6">
    <source>
        <dbReference type="EMBL" id="ADV81000.1"/>
    </source>
</evidence>
<feature type="domain" description="HhH-GPD" evidence="5">
    <location>
        <begin position="52"/>
        <end position="223"/>
    </location>
</feature>
<evidence type="ECO:0000256" key="1">
    <source>
        <dbReference type="ARBA" id="ARBA00022485"/>
    </source>
</evidence>
<evidence type="ECO:0000256" key="3">
    <source>
        <dbReference type="ARBA" id="ARBA00023004"/>
    </source>
</evidence>
<dbReference type="Proteomes" id="UP000006844">
    <property type="component" value="Chromosome"/>
</dbReference>
<keyword evidence="4" id="KW-0411">Iron-sulfur</keyword>
<evidence type="ECO:0000313" key="7">
    <source>
        <dbReference type="Proteomes" id="UP000006844"/>
    </source>
</evidence>
<gene>
    <name evidence="6" type="ordered locus">AciPR4_0161</name>
</gene>
<keyword evidence="7" id="KW-1185">Reference proteome</keyword>
<dbReference type="InterPro" id="IPR023170">
    <property type="entry name" value="HhH_base_excis_C"/>
</dbReference>
<dbReference type="Gene3D" id="1.10.340.30">
    <property type="entry name" value="Hypothetical protein, domain 2"/>
    <property type="match status" value="1"/>
</dbReference>
<dbReference type="OrthoDB" id="9800977at2"/>
<dbReference type="GO" id="GO:0003824">
    <property type="term" value="F:catalytic activity"/>
    <property type="evidence" value="ECO:0007669"/>
    <property type="project" value="InterPro"/>
</dbReference>
<accession>E8UZS3</accession>
<dbReference type="KEGG" id="tsa:AciPR4_0161"/>
<dbReference type="HOGENOM" id="CLU_012862_3_4_0"/>
<dbReference type="EMBL" id="CP002467">
    <property type="protein sequence ID" value="ADV81000.1"/>
    <property type="molecule type" value="Genomic_DNA"/>
</dbReference>
<dbReference type="AlphaFoldDB" id="E8UZS3"/>
<evidence type="ECO:0000256" key="2">
    <source>
        <dbReference type="ARBA" id="ARBA00022723"/>
    </source>
</evidence>
<dbReference type="GO" id="GO:0046872">
    <property type="term" value="F:metal ion binding"/>
    <property type="evidence" value="ECO:0007669"/>
    <property type="project" value="UniProtKB-KW"/>
</dbReference>
<dbReference type="InterPro" id="IPR011257">
    <property type="entry name" value="DNA_glycosylase"/>
</dbReference>
<dbReference type="GO" id="GO:0051539">
    <property type="term" value="F:4 iron, 4 sulfur cluster binding"/>
    <property type="evidence" value="ECO:0007669"/>
    <property type="project" value="UniProtKB-KW"/>
</dbReference>
<dbReference type="Pfam" id="PF00730">
    <property type="entry name" value="HhH-GPD"/>
    <property type="match status" value="1"/>
</dbReference>
<dbReference type="eggNOG" id="COG0177">
    <property type="taxonomic scope" value="Bacteria"/>
</dbReference>
<dbReference type="PIRSF" id="PIRSF001435">
    <property type="entry name" value="Nth"/>
    <property type="match status" value="1"/>
</dbReference>
<sequence length="258" mass="29191">MPGLFSFAEEEPSSHEPDHRLADLDARLRAMYGPPTPRIVWDPLTQLIYSLLSARTKTPESHAVLRTLRDRYEGWPREDGIVCWDKLRDAPVAEIEESIALATFPDRKAPQLKQTLEEITRRVGKLSLDSLATYKTEKIRAWLEQFPGVGVKTSGAVVNFSWLHRKAICIDSHHQRIAIRLGLAPKGADARAVEEQLMAIAPEEWTAEQMDEHHSLVKLHGQERCTFREPRCSRCALREVCPTGGGTQRLGELAQENQ</sequence>
<dbReference type="PANTHER" id="PTHR10359">
    <property type="entry name" value="A/G-SPECIFIC ADENINE GLYCOSYLASE/ENDONUCLEASE III"/>
    <property type="match status" value="1"/>
</dbReference>
<name>E8UZS3_TERSS</name>
<dbReference type="SUPFAM" id="SSF48150">
    <property type="entry name" value="DNA-glycosylase"/>
    <property type="match status" value="1"/>
</dbReference>
<dbReference type="SMART" id="SM00478">
    <property type="entry name" value="ENDO3c"/>
    <property type="match status" value="1"/>
</dbReference>